<comment type="caution">
    <text evidence="2">The sequence shown here is derived from an EMBL/GenBank/DDBJ whole genome shotgun (WGS) entry which is preliminary data.</text>
</comment>
<accession>A0AAV9D9Q0</accession>
<dbReference type="EMBL" id="JAUJYO010000014">
    <property type="protein sequence ID" value="KAK1297958.1"/>
    <property type="molecule type" value="Genomic_DNA"/>
</dbReference>
<name>A0AAV9D9Q0_ACOCL</name>
<protein>
    <submittedName>
        <fullName evidence="2">Uncharacterized protein</fullName>
    </submittedName>
</protein>
<evidence type="ECO:0000256" key="1">
    <source>
        <dbReference type="SAM" id="MobiDB-lite"/>
    </source>
</evidence>
<sequence length="82" mass="8985">MSGPTCPNWTLPSEVDNASSGAPRPLSLFVDAPIPGGDREFGMIDGRDEPSKRIMISLVVRTDKPTPSLETYMFHHSGKQKE</sequence>
<feature type="region of interest" description="Disordered" evidence="1">
    <location>
        <begin position="1"/>
        <end position="31"/>
    </location>
</feature>
<organism evidence="2 3">
    <name type="scientific">Acorus calamus</name>
    <name type="common">Sweet flag</name>
    <dbReference type="NCBI Taxonomy" id="4465"/>
    <lineage>
        <taxon>Eukaryota</taxon>
        <taxon>Viridiplantae</taxon>
        <taxon>Streptophyta</taxon>
        <taxon>Embryophyta</taxon>
        <taxon>Tracheophyta</taxon>
        <taxon>Spermatophyta</taxon>
        <taxon>Magnoliopsida</taxon>
        <taxon>Liliopsida</taxon>
        <taxon>Acoraceae</taxon>
        <taxon>Acorus</taxon>
    </lineage>
</organism>
<evidence type="ECO:0000313" key="2">
    <source>
        <dbReference type="EMBL" id="KAK1297958.1"/>
    </source>
</evidence>
<keyword evidence="3" id="KW-1185">Reference proteome</keyword>
<dbReference type="AlphaFoldDB" id="A0AAV9D9Q0"/>
<dbReference type="Proteomes" id="UP001180020">
    <property type="component" value="Unassembled WGS sequence"/>
</dbReference>
<reference evidence="2" key="2">
    <citation type="submission" date="2023-06" db="EMBL/GenBank/DDBJ databases">
        <authorList>
            <person name="Ma L."/>
            <person name="Liu K.-W."/>
            <person name="Li Z."/>
            <person name="Hsiao Y.-Y."/>
            <person name="Qi Y."/>
            <person name="Fu T."/>
            <person name="Tang G."/>
            <person name="Zhang D."/>
            <person name="Sun W.-H."/>
            <person name="Liu D.-K."/>
            <person name="Li Y."/>
            <person name="Chen G.-Z."/>
            <person name="Liu X.-D."/>
            <person name="Liao X.-Y."/>
            <person name="Jiang Y.-T."/>
            <person name="Yu X."/>
            <person name="Hao Y."/>
            <person name="Huang J."/>
            <person name="Zhao X.-W."/>
            <person name="Ke S."/>
            <person name="Chen Y.-Y."/>
            <person name="Wu W.-L."/>
            <person name="Hsu J.-L."/>
            <person name="Lin Y.-F."/>
            <person name="Huang M.-D."/>
            <person name="Li C.-Y."/>
            <person name="Huang L."/>
            <person name="Wang Z.-W."/>
            <person name="Zhao X."/>
            <person name="Zhong W.-Y."/>
            <person name="Peng D.-H."/>
            <person name="Ahmad S."/>
            <person name="Lan S."/>
            <person name="Zhang J.-S."/>
            <person name="Tsai W.-C."/>
            <person name="Van De Peer Y."/>
            <person name="Liu Z.-J."/>
        </authorList>
    </citation>
    <scope>NUCLEOTIDE SEQUENCE</scope>
    <source>
        <strain evidence="2">CP</strain>
        <tissue evidence="2">Leaves</tissue>
    </source>
</reference>
<proteinExistence type="predicted"/>
<evidence type="ECO:0000313" key="3">
    <source>
        <dbReference type="Proteomes" id="UP001180020"/>
    </source>
</evidence>
<reference evidence="2" key="1">
    <citation type="journal article" date="2023" name="Nat. Commun.">
        <title>Diploid and tetraploid genomes of Acorus and the evolution of monocots.</title>
        <authorList>
            <person name="Ma L."/>
            <person name="Liu K.W."/>
            <person name="Li Z."/>
            <person name="Hsiao Y.Y."/>
            <person name="Qi Y."/>
            <person name="Fu T."/>
            <person name="Tang G.D."/>
            <person name="Zhang D."/>
            <person name="Sun W.H."/>
            <person name="Liu D.K."/>
            <person name="Li Y."/>
            <person name="Chen G.Z."/>
            <person name="Liu X.D."/>
            <person name="Liao X.Y."/>
            <person name="Jiang Y.T."/>
            <person name="Yu X."/>
            <person name="Hao Y."/>
            <person name="Huang J."/>
            <person name="Zhao X.W."/>
            <person name="Ke S."/>
            <person name="Chen Y.Y."/>
            <person name="Wu W.L."/>
            <person name="Hsu J.L."/>
            <person name="Lin Y.F."/>
            <person name="Huang M.D."/>
            <person name="Li C.Y."/>
            <person name="Huang L."/>
            <person name="Wang Z.W."/>
            <person name="Zhao X."/>
            <person name="Zhong W.Y."/>
            <person name="Peng D.H."/>
            <person name="Ahmad S."/>
            <person name="Lan S."/>
            <person name="Zhang J.S."/>
            <person name="Tsai W.C."/>
            <person name="Van de Peer Y."/>
            <person name="Liu Z.J."/>
        </authorList>
    </citation>
    <scope>NUCLEOTIDE SEQUENCE</scope>
    <source>
        <strain evidence="2">CP</strain>
    </source>
</reference>
<feature type="compositionally biased region" description="Polar residues" evidence="1">
    <location>
        <begin position="1"/>
        <end position="20"/>
    </location>
</feature>
<gene>
    <name evidence="2" type="ORF">QJS10_CPB14g00674</name>
</gene>